<evidence type="ECO:0000256" key="2">
    <source>
        <dbReference type="SAM" id="MobiDB-lite"/>
    </source>
</evidence>
<accession>A0A7J0HB25</accession>
<keyword evidence="5" id="KW-1185">Reference proteome</keyword>
<evidence type="ECO:0000256" key="1">
    <source>
        <dbReference type="PROSITE-ProRule" id="PRU00042"/>
    </source>
</evidence>
<dbReference type="InterPro" id="IPR013087">
    <property type="entry name" value="Znf_C2H2_type"/>
</dbReference>
<evidence type="ECO:0000259" key="3">
    <source>
        <dbReference type="PROSITE" id="PS50157"/>
    </source>
</evidence>
<feature type="region of interest" description="Disordered" evidence="2">
    <location>
        <begin position="59"/>
        <end position="87"/>
    </location>
</feature>
<dbReference type="AlphaFoldDB" id="A0A7J0HB25"/>
<dbReference type="Proteomes" id="UP000585474">
    <property type="component" value="Unassembled WGS sequence"/>
</dbReference>
<gene>
    <name evidence="4" type="ORF">Acr_28g0010070</name>
</gene>
<feature type="compositionally biased region" description="Gly residues" evidence="2">
    <location>
        <begin position="140"/>
        <end position="149"/>
    </location>
</feature>
<keyword evidence="1" id="KW-0863">Zinc-finger</keyword>
<organism evidence="4 5">
    <name type="scientific">Actinidia rufa</name>
    <dbReference type="NCBI Taxonomy" id="165716"/>
    <lineage>
        <taxon>Eukaryota</taxon>
        <taxon>Viridiplantae</taxon>
        <taxon>Streptophyta</taxon>
        <taxon>Embryophyta</taxon>
        <taxon>Tracheophyta</taxon>
        <taxon>Spermatophyta</taxon>
        <taxon>Magnoliopsida</taxon>
        <taxon>eudicotyledons</taxon>
        <taxon>Gunneridae</taxon>
        <taxon>Pentapetalae</taxon>
        <taxon>asterids</taxon>
        <taxon>Ericales</taxon>
        <taxon>Actinidiaceae</taxon>
        <taxon>Actinidia</taxon>
    </lineage>
</organism>
<feature type="region of interest" description="Disordered" evidence="2">
    <location>
        <begin position="117"/>
        <end position="149"/>
    </location>
</feature>
<dbReference type="EMBL" id="BJWL01000028">
    <property type="protein sequence ID" value="GFZ20302.1"/>
    <property type="molecule type" value="Genomic_DNA"/>
</dbReference>
<dbReference type="GO" id="GO:0008270">
    <property type="term" value="F:zinc ion binding"/>
    <property type="evidence" value="ECO:0007669"/>
    <property type="project" value="UniProtKB-KW"/>
</dbReference>
<feature type="compositionally biased region" description="Basic and acidic residues" evidence="2">
    <location>
        <begin position="59"/>
        <end position="70"/>
    </location>
</feature>
<protein>
    <recommendedName>
        <fullName evidence="3">C2H2-type domain-containing protein</fullName>
    </recommendedName>
</protein>
<comment type="caution">
    <text evidence="4">The sequence shown here is derived from an EMBL/GenBank/DDBJ whole genome shotgun (WGS) entry which is preliminary data.</text>
</comment>
<sequence length="149" mass="16586">MSGKYIPHDPELKEGYDSTSDLEEEVDPKSNFTPCNECNRFFQTQNEFIHHLRYVGCQRERSKPQKDTGSKIKAQRGEVNPSVETGAQGLFMDPLELRLGPPGSLLERPSLDLTLAIGNSSRGIQQQRVRSENGRRGKGKGVGPNGGRF</sequence>
<keyword evidence="1" id="KW-0479">Metal-binding</keyword>
<feature type="compositionally biased region" description="Polar residues" evidence="2">
    <location>
        <begin position="117"/>
        <end position="128"/>
    </location>
</feature>
<evidence type="ECO:0000313" key="4">
    <source>
        <dbReference type="EMBL" id="GFZ20302.1"/>
    </source>
</evidence>
<evidence type="ECO:0000313" key="5">
    <source>
        <dbReference type="Proteomes" id="UP000585474"/>
    </source>
</evidence>
<feature type="region of interest" description="Disordered" evidence="2">
    <location>
        <begin position="1"/>
        <end position="30"/>
    </location>
</feature>
<name>A0A7J0HB25_9ERIC</name>
<dbReference type="PROSITE" id="PS50157">
    <property type="entry name" value="ZINC_FINGER_C2H2_2"/>
    <property type="match status" value="1"/>
</dbReference>
<feature type="domain" description="C2H2-type" evidence="3">
    <location>
        <begin position="33"/>
        <end position="64"/>
    </location>
</feature>
<keyword evidence="1" id="KW-0862">Zinc</keyword>
<proteinExistence type="predicted"/>
<feature type="compositionally biased region" description="Basic and acidic residues" evidence="2">
    <location>
        <begin position="1"/>
        <end position="16"/>
    </location>
</feature>
<reference evidence="4 5" key="1">
    <citation type="submission" date="2019-07" db="EMBL/GenBank/DDBJ databases">
        <title>De Novo Assembly of kiwifruit Actinidia rufa.</title>
        <authorList>
            <person name="Sugita-Konishi S."/>
            <person name="Sato K."/>
            <person name="Mori E."/>
            <person name="Abe Y."/>
            <person name="Kisaki G."/>
            <person name="Hamano K."/>
            <person name="Suezawa K."/>
            <person name="Otani M."/>
            <person name="Fukuda T."/>
            <person name="Manabe T."/>
            <person name="Gomi K."/>
            <person name="Tabuchi M."/>
            <person name="Akimitsu K."/>
            <person name="Kataoka I."/>
        </authorList>
    </citation>
    <scope>NUCLEOTIDE SEQUENCE [LARGE SCALE GENOMIC DNA]</scope>
    <source>
        <strain evidence="5">cv. Fuchu</strain>
    </source>
</reference>